<feature type="compositionally biased region" description="Basic and acidic residues" evidence="12">
    <location>
        <begin position="3281"/>
        <end position="3310"/>
    </location>
</feature>
<keyword evidence="7" id="KW-0805">Transcription regulation</keyword>
<evidence type="ECO:0000256" key="4">
    <source>
        <dbReference type="ARBA" id="ARBA00022801"/>
    </source>
</evidence>
<feature type="region of interest" description="Disordered" evidence="12">
    <location>
        <begin position="1929"/>
        <end position="1950"/>
    </location>
</feature>
<sequence length="3426" mass="387022">MADEPMLSLFDADGGFLSDLTSSGDGGLGQPELGGVLPGSENGIMSQGMGAMQRQMPTQSDNMMMPQQSQNTSVQGYPQLHSLPQENYRGMPPQSSMMNRQQQYRGQQDAFGQYGQVPKLHHISDSNSMMMSNQNQNMMTQNMRPQQQQQQQQQQTFGSPPQSGIMSGQQTGYHGYMSPRPRMASQQMGMVHNQQWGASQQTSPNQQQQQYMTQQPRQQMMVASGNNHMPSFPSQQRDYNMPSNPQQIGHYPTATPHGQSHFIQGMRSPPSGTRMPMASSMSPNNMNMMAQMQQQQQHPMKPAQSFPQQQSQAASSQANTNLMPNYNQQQVIQQQHGVSQRFPGEYLTDGPQLTSGTNPQPNHHYSTYSGSQHVPVSVVAPGMGDANALSLYTTNRSPNNTNLPFQSPYSSMGQSIGQPCPQAPSPHSSSGSTTPSLLPGVSQGNYGQSSLQQLEQLVSPSIGSISAANPFQTVMQSTPASNLNIAPKQPIYSSSNFQTNIVSSTGPVNGGPQQVASPAGQMVMAGKNGPMSPSPSQQMMPGLPNQQGVNLEVQRLQQQIQQLYNMPQTQQIQQQMLDLQERMRMLKAQQQQQILHMQQQQCQPRPNIAPGQSSHHIPPQVLSRTPQHQVRMPHPQPTNQPAPQQQVPLPIQPRPPQTQQHPSQPVQSIVISAMPQLSPKETGTPASSTPPTIIPSLGDSLDTPSFAPSIQVIPTSTSQPSIHSTHQGLNTPETCPPLSPPSLDPYKFTPLDADPTPLQKLEMPGLTKSNQSQEKANRIIADAIAKAQASGLTDIPKVVDPDSLLSTVTDGTEGESSPEKKPRKKRVKKDGEKKEKKERKPKKPKDPADPETPKEPKKRKKKVKVSTVGTDTPLTDVAAEGDVIAETTDSAADTSTTMVDIEKPVEEAVVEKIETPEKKPPTSKLFTKRKKPPATFMQKNKKRKRATSPDLSDLDVSPQGSPKEDDSVLKRRSSRNTKRKKYMDELDLNLSDDNTEVDIEGLDNGPVAMKADETTGEEVIVVEKILGVRIRKQDKDESAENGEDTQPAITEEEEEFLVKFKNYSHLHCDWRTQKELEEKDKRILGKIKRFRQKKQQQNVFELNEDDEEYFNPDYTEVDRVLDEQIAKDPATQQEMTYFLVKWRSMAYEDCTWELQQDVDPTKVEAYRKFKVPPPEDERKEKERPKPSEWNQLDKSREYKNDNRIRDYQLEGVNWLTFCYFNRQNCILADEMGLGKTIQSITFLNEIDLYGIHGPFLVVAPLSTIANWQREFETWTDMNVITYHGTGPSRTMIQEYEIYYRDSSGAKIPDIYRIHALITTYEVIISDIELLSSIKWRCLIIDEAHRLKNRNCRLMDGLNKIQLEHRVLLTGTPLQNNTDELFSLLNFLEPKQFASSEAFVAEFGTLKTESQVDQLKEILKPMMLRRLKEDVEKNLAPKEETIVEVELTNIQKKYYRAILERNFTFLSKGSTGSANVPNLMNTMMELRKCCNHPFLIKGAEDKILDDMKTKTPTDHDPLFNSMVQSCGKMVLMDKLLPKLKQGGHKVLIFSQMIKVLDILEDYLLHKQYLYERLDGRIRGNIRQEAIDRFSKPDSDRFVFLLCTRAGGLGINLTAADTCIIYDSDWNPQNDLQAQARCHRIGQSKAVKIYRLVTRNSYEREMFDRASMKLGLDKAVLQSLGGENKGVNQASQLSKKEVEELLKKGAYGALMDDDTTGDDFCEEDIDQILQRRTQVIQIESEGKGSTFAKASFSLSTNRSDIDINDPEFWQKWAKKADLDVDEISSRNDLIIEQPRRRKQTARFGNDDNVVDMSELESSSDSDDENKSSKRKSKRGRKKDDDEDFNEDYTGDGYCRSECFKVEKMLLIYGWGRWGDILHHVRFKRKLDEKDVETIARGILVCCLSYYKGDEKIKSFIWDLVSPNSDAVLKNHKGLSAPVPRGRKGKSKKDSNIPDIEPDLPVIDKNSLDFNPASILDPAYTRHLDRHSNKVLLRVRLLYYLKQEIVGEEAKKVFQGANIKDINIPKPSADRDTPTFWWDELADRSLIVGIFKHGYEKYNKIRSDPTLVFLSRCGPPDGAALLAEQNEDNDDKNDDDDDDDDEASMTSAPDTKKKPAPPSEDFGDKLPFPGTSELNSRLRRLITCYQRTNKKRIMEMEMQARKMEKRGKSDMAVREREYRRRETLQNRWSRREEADFYKTVSTYGVEIDKKTGRFIWDRFRNLARLEKKFDDTLTEYFQGFYFMCQRVCGKLSKDIKPPPNTMYVEPITEERATRCLSRIDLINKVREEILFHPKLDEHIQLCQPSFDMPSWWQCGKHDKELLIGAARHGVARTDYHILRDPTLSFHEIFQKANRVVDSPFSSINPNGGTPRTPSTPRGGTPVLLKEELDGETMAKKDSVKKENEKDAKSEKEENKSKSPIKIETGDEKVENDKDASEVTEKSEKNDSSETTDVKCETKQEVTVNGETSDTESDKKEVKVEESESRTKDEEEVMNSDKVKKEDINEEDKIKVEKDDVKVEKQEVKLESDKVKVEESELKVEKDKVKEESKDVNDERMELSEEKDNKEEFVKIKDKLSEKKMEVLDEDELIKRELRSVTTPRHGNLQFPGMYNEDYLDPDGPEPGEIVGGRSFLSTQLDWPKDRVIFHRLEHVCYTVEKGEWPFSKKGFVPSAAFDSRSTTPVGCSTPKGGDTPHGDSDVGENTFEGIQVMFGETPKDLEVHISEGEGLRMTIQKRSRGRKRKYDIDPDRATRVQQILNQSQNPHSAASSDNESLHEPMNLSAIHAMSGEHFLNGHASELDAAKLRNSLIEQGLLPERRKRGRKKKAEKMAELAMAEALAKRHHARIVANLDPDLRIPVISLEDGSRLSGEEAPKKKNLEQWLMDHPGYVVEQPDLAILGAGMGGDDEEQQQRAEHELNMEKLFMRSSGKRRAKLDPRLMDLAHVTGEENVTVVERETGKKMTGAKAPPLKHLSEWLEQNPGYDVDSKWGEIVRAKANLPKSMDSRLLKPSNRGRKPKDPMLNPTLLSGEYPFAGMAGLAGYPGLMGNFHKLGMNMPFGAMSNMGLANPMFASLAGMGFPGMNMGAFGSGELEHGEIEKEDKKERPKEDKRRREDGGERSKDREKDRKSSEKPSSSSTSSPHPSFPLYFNPLLYNPLLAQGMGNFPLPAGLPTSFASLANPYMANGRTESESDDDKKNERRHKEEKLKLKARELKEKMSHNDEVQDLSVKKKTPRKPDSHSVRKVSQSEHERRCEKLEQMEATDLSMKARANSSGRNNSTNSSSRDSSHKSSENRERVREREREKERSREREGDHSFNSSSVTSSKTPQSSRSSPVTTDKASIVTGTAGTSSRSGKSNKRIFSSLKLSKIVDSLKEKVQNIEDKEKKKCDTPKEEAQNTTPTKPESSPSDSLDLSSAKGAETEKSESADES</sequence>
<keyword evidence="9" id="KW-0804">Transcription</keyword>
<feature type="region of interest" description="Disordered" evidence="12">
    <location>
        <begin position="590"/>
        <end position="665"/>
    </location>
</feature>
<dbReference type="InterPro" id="IPR051493">
    <property type="entry name" value="CHD"/>
</dbReference>
<feature type="region of interest" description="Disordered" evidence="12">
    <location>
        <begin position="1798"/>
        <end position="1840"/>
    </location>
</feature>
<dbReference type="Pfam" id="PF23078">
    <property type="entry name" value="HTH_CHD6-9"/>
    <property type="match status" value="1"/>
</dbReference>
<dbReference type="InterPro" id="IPR016197">
    <property type="entry name" value="Chromo-like_dom_sf"/>
</dbReference>
<feature type="compositionally biased region" description="Basic and acidic residues" evidence="12">
    <location>
        <begin position="3183"/>
        <end position="3218"/>
    </location>
</feature>
<dbReference type="GO" id="GO:0003677">
    <property type="term" value="F:DNA binding"/>
    <property type="evidence" value="ECO:0007669"/>
    <property type="project" value="UniProtKB-KW"/>
</dbReference>
<feature type="compositionally biased region" description="Acidic residues" evidence="12">
    <location>
        <begin position="1811"/>
        <end position="1821"/>
    </location>
</feature>
<feature type="compositionally biased region" description="Polar residues" evidence="12">
    <location>
        <begin position="390"/>
        <end position="417"/>
    </location>
</feature>
<evidence type="ECO:0000256" key="8">
    <source>
        <dbReference type="ARBA" id="ARBA00023125"/>
    </source>
</evidence>
<feature type="compositionally biased region" description="Low complexity" evidence="12">
    <location>
        <begin position="3265"/>
        <end position="3280"/>
    </location>
</feature>
<keyword evidence="8" id="KW-0238">DNA-binding</keyword>
<evidence type="ECO:0000259" key="13">
    <source>
        <dbReference type="PROSITE" id="PS50013"/>
    </source>
</evidence>
<dbReference type="Proteomes" id="UP001347796">
    <property type="component" value="Unassembled WGS sequence"/>
</dbReference>
<dbReference type="SUPFAM" id="SSF54160">
    <property type="entry name" value="Chromo domain-like"/>
    <property type="match status" value="2"/>
</dbReference>
<keyword evidence="4" id="KW-0378">Hydrolase</keyword>
<dbReference type="Gene3D" id="3.40.50.10810">
    <property type="entry name" value="Tandem AAA-ATPase domain"/>
    <property type="match status" value="1"/>
</dbReference>
<evidence type="ECO:0000259" key="14">
    <source>
        <dbReference type="PROSITE" id="PS51192"/>
    </source>
</evidence>
<dbReference type="InterPro" id="IPR049730">
    <property type="entry name" value="SNF2/RAD54-like_C"/>
</dbReference>
<feature type="region of interest" description="Disordered" evidence="12">
    <location>
        <begin position="390"/>
        <end position="448"/>
    </location>
</feature>
<evidence type="ECO:0000259" key="15">
    <source>
        <dbReference type="PROSITE" id="PS51194"/>
    </source>
</evidence>
<feature type="region of interest" description="Disordered" evidence="12">
    <location>
        <begin position="2670"/>
        <end position="2696"/>
    </location>
</feature>
<feature type="domain" description="Chromo" evidence="13">
    <location>
        <begin position="1020"/>
        <end position="1099"/>
    </location>
</feature>
<comment type="caution">
    <text evidence="16">The sequence shown here is derived from an EMBL/GenBank/DDBJ whole genome shotgun (WGS) entry which is preliminary data.</text>
</comment>
<dbReference type="InterPro" id="IPR027417">
    <property type="entry name" value="P-loop_NTPase"/>
</dbReference>
<feature type="region of interest" description="Disordered" evidence="12">
    <location>
        <begin position="2076"/>
        <end position="2129"/>
    </location>
</feature>
<reference evidence="16 17" key="1">
    <citation type="submission" date="2024-01" db="EMBL/GenBank/DDBJ databases">
        <title>The genome of the rayed Mediterranean limpet Patella caerulea (Linnaeus, 1758).</title>
        <authorList>
            <person name="Anh-Thu Weber A."/>
            <person name="Halstead-Nussloch G."/>
        </authorList>
    </citation>
    <scope>NUCLEOTIDE SEQUENCE [LARGE SCALE GENOMIC DNA]</scope>
    <source>
        <strain evidence="16">AATW-2023a</strain>
        <tissue evidence="16">Whole specimen</tissue>
    </source>
</reference>
<feature type="compositionally biased region" description="Basic and acidic residues" evidence="12">
    <location>
        <begin position="3367"/>
        <end position="3391"/>
    </location>
</feature>
<dbReference type="Gene3D" id="3.40.50.300">
    <property type="entry name" value="P-loop containing nucleotide triphosphate hydrolases"/>
    <property type="match status" value="1"/>
</dbReference>
<feature type="compositionally biased region" description="Basic and acidic residues" evidence="12">
    <location>
        <begin position="3415"/>
        <end position="3426"/>
    </location>
</feature>
<feature type="region of interest" description="Disordered" evidence="12">
    <location>
        <begin position="140"/>
        <end position="164"/>
    </location>
</feature>
<feature type="region of interest" description="Disordered" evidence="12">
    <location>
        <begin position="291"/>
        <end position="317"/>
    </location>
</feature>
<feature type="domain" description="Chromo" evidence="13">
    <location>
        <begin position="1115"/>
        <end position="1181"/>
    </location>
</feature>
<dbReference type="GO" id="GO:0005634">
    <property type="term" value="C:nucleus"/>
    <property type="evidence" value="ECO:0007669"/>
    <property type="project" value="UniProtKB-SubCell"/>
</dbReference>
<feature type="region of interest" description="Disordered" evidence="12">
    <location>
        <begin position="251"/>
        <end position="276"/>
    </location>
</feature>
<dbReference type="Gene3D" id="2.40.50.40">
    <property type="match status" value="2"/>
</dbReference>
<dbReference type="FunFam" id="2.40.50.40:FF:000001">
    <property type="entry name" value="chromodomain-helicase-DNA-binding protein 8 isoform X4"/>
    <property type="match status" value="1"/>
</dbReference>
<dbReference type="InterPro" id="IPR014001">
    <property type="entry name" value="Helicase_ATP-bd"/>
</dbReference>
<dbReference type="PANTHER" id="PTHR46850:SF1">
    <property type="entry name" value="CHROMODOMAIN-HELICASE-DNA-BINDING PROTEIN 9"/>
    <property type="match status" value="1"/>
</dbReference>
<feature type="compositionally biased region" description="Low complexity" evidence="12">
    <location>
        <begin position="425"/>
        <end position="440"/>
    </location>
</feature>
<dbReference type="InterPro" id="IPR056342">
    <property type="entry name" value="HTH_CHD6-9"/>
</dbReference>
<feature type="compositionally biased region" description="Basic and acidic residues" evidence="12">
    <location>
        <begin position="3230"/>
        <end position="3254"/>
    </location>
</feature>
<evidence type="ECO:0000256" key="12">
    <source>
        <dbReference type="SAM" id="MobiDB-lite"/>
    </source>
</evidence>
<dbReference type="CDD" id="cd18663">
    <property type="entry name" value="CD2_tandem_CHD5-9_like"/>
    <property type="match status" value="1"/>
</dbReference>
<feature type="region of interest" description="Disordered" evidence="12">
    <location>
        <begin position="1169"/>
        <end position="1194"/>
    </location>
</feature>
<dbReference type="PANTHER" id="PTHR46850">
    <property type="entry name" value="CHROMODOMAIN-HELICASE-DNA-BINDING PROTEIN 9"/>
    <property type="match status" value="1"/>
</dbReference>
<feature type="compositionally biased region" description="Low complexity" evidence="12">
    <location>
        <begin position="3401"/>
        <end position="3411"/>
    </location>
</feature>
<feature type="compositionally biased region" description="Polar residues" evidence="12">
    <location>
        <begin position="351"/>
        <end position="370"/>
    </location>
</feature>
<feature type="compositionally biased region" description="Pro residues" evidence="12">
    <location>
        <begin position="734"/>
        <end position="743"/>
    </location>
</feature>
<dbReference type="CDD" id="cd18668">
    <property type="entry name" value="CD1_tandem_CHD5-9_like"/>
    <property type="match status" value="1"/>
</dbReference>
<evidence type="ECO:0000256" key="5">
    <source>
        <dbReference type="ARBA" id="ARBA00022840"/>
    </source>
</evidence>
<feature type="region of interest" description="Disordered" evidence="12">
    <location>
        <begin position="3086"/>
        <end position="3140"/>
    </location>
</feature>
<feature type="compositionally biased region" description="Low complexity" evidence="12">
    <location>
        <begin position="3311"/>
        <end position="3329"/>
    </location>
</feature>
<dbReference type="InterPro" id="IPR023780">
    <property type="entry name" value="Chromo_domain"/>
</dbReference>
<dbReference type="GO" id="GO:0005524">
    <property type="term" value="F:ATP binding"/>
    <property type="evidence" value="ECO:0007669"/>
    <property type="project" value="UniProtKB-KW"/>
</dbReference>
<feature type="domain" description="Helicase C-terminal" evidence="15">
    <location>
        <begin position="1530"/>
        <end position="1679"/>
    </location>
</feature>
<evidence type="ECO:0000256" key="10">
    <source>
        <dbReference type="ARBA" id="ARBA00023242"/>
    </source>
</evidence>
<dbReference type="SMART" id="SM00592">
    <property type="entry name" value="BRK"/>
    <property type="match status" value="2"/>
</dbReference>
<dbReference type="InterPro" id="IPR001650">
    <property type="entry name" value="Helicase_C-like"/>
</dbReference>
<feature type="compositionally biased region" description="Low complexity" evidence="12">
    <location>
        <begin position="3127"/>
        <end position="3140"/>
    </location>
</feature>
<dbReference type="FunFam" id="3.40.50.10810:FF:000003">
    <property type="entry name" value="chromodomain-helicase-DNA-binding protein 8 isoform X4"/>
    <property type="match status" value="1"/>
</dbReference>
<feature type="region of interest" description="Disordered" evidence="12">
    <location>
        <begin position="2355"/>
        <end position="2493"/>
    </location>
</feature>
<dbReference type="InterPro" id="IPR000330">
    <property type="entry name" value="SNF2_N"/>
</dbReference>
<organism evidence="16 17">
    <name type="scientific">Patella caerulea</name>
    <name type="common">Rayed Mediterranean limpet</name>
    <dbReference type="NCBI Taxonomy" id="87958"/>
    <lineage>
        <taxon>Eukaryota</taxon>
        <taxon>Metazoa</taxon>
        <taxon>Spiralia</taxon>
        <taxon>Lophotrochozoa</taxon>
        <taxon>Mollusca</taxon>
        <taxon>Gastropoda</taxon>
        <taxon>Patellogastropoda</taxon>
        <taxon>Patelloidea</taxon>
        <taxon>Patellidae</taxon>
        <taxon>Patella</taxon>
    </lineage>
</organism>
<feature type="region of interest" description="Disordered" evidence="12">
    <location>
        <begin position="677"/>
        <end position="746"/>
    </location>
</feature>
<dbReference type="EMBL" id="JAZGQO010000011">
    <property type="protein sequence ID" value="KAK6174120.1"/>
    <property type="molecule type" value="Genomic_DNA"/>
</dbReference>
<name>A0AAN8PQ15_PATCE</name>
<evidence type="ECO:0000256" key="7">
    <source>
        <dbReference type="ARBA" id="ARBA00023015"/>
    </source>
</evidence>
<feature type="compositionally biased region" description="Basic and acidic residues" evidence="12">
    <location>
        <begin position="844"/>
        <end position="855"/>
    </location>
</feature>
<dbReference type="Pfam" id="PF07533">
    <property type="entry name" value="BRK"/>
    <property type="match status" value="2"/>
</dbReference>
<evidence type="ECO:0000256" key="6">
    <source>
        <dbReference type="ARBA" id="ARBA00022853"/>
    </source>
</evidence>
<feature type="compositionally biased region" description="Basic and acidic residues" evidence="12">
    <location>
        <begin position="2381"/>
        <end position="2413"/>
    </location>
</feature>
<feature type="compositionally biased region" description="Basic residues" evidence="12">
    <location>
        <begin position="970"/>
        <end position="981"/>
    </location>
</feature>
<feature type="compositionally biased region" description="Low complexity" evidence="12">
    <location>
        <begin position="2364"/>
        <end position="2378"/>
    </location>
</feature>
<dbReference type="SMART" id="SM00298">
    <property type="entry name" value="CHROMO"/>
    <property type="match status" value="2"/>
</dbReference>
<feature type="domain" description="Helicase ATP-binding" evidence="14">
    <location>
        <begin position="1216"/>
        <end position="1390"/>
    </location>
</feature>
<comment type="subcellular location">
    <subcellularLocation>
        <location evidence="1">Nucleus</location>
    </subcellularLocation>
</comment>
<feature type="region of interest" description="Disordered" evidence="12">
    <location>
        <begin position="2999"/>
        <end position="3018"/>
    </location>
</feature>
<dbReference type="GO" id="GO:0016787">
    <property type="term" value="F:hydrolase activity"/>
    <property type="evidence" value="ECO:0007669"/>
    <property type="project" value="UniProtKB-KW"/>
</dbReference>
<feature type="compositionally biased region" description="Low complexity" evidence="12">
    <location>
        <begin position="682"/>
        <end position="696"/>
    </location>
</feature>
<feature type="compositionally biased region" description="Basic and acidic residues" evidence="12">
    <location>
        <begin position="2468"/>
        <end position="2493"/>
    </location>
</feature>
<keyword evidence="10" id="KW-0539">Nucleus</keyword>
<keyword evidence="11" id="KW-0175">Coiled coil</keyword>
<evidence type="ECO:0000256" key="3">
    <source>
        <dbReference type="ARBA" id="ARBA00022741"/>
    </source>
</evidence>
<dbReference type="PROSITE" id="PS51194">
    <property type="entry name" value="HELICASE_CTER"/>
    <property type="match status" value="1"/>
</dbReference>
<feature type="coiled-coil region" evidence="11">
    <location>
        <begin position="546"/>
        <end position="589"/>
    </location>
</feature>
<dbReference type="SUPFAM" id="SSF52540">
    <property type="entry name" value="P-loop containing nucleoside triphosphate hydrolases"/>
    <property type="match status" value="2"/>
</dbReference>
<dbReference type="Pfam" id="PF00176">
    <property type="entry name" value="SNF2-rel_dom"/>
    <property type="match status" value="1"/>
</dbReference>
<dbReference type="CDD" id="cd17995">
    <property type="entry name" value="DEXHc_CHD6_7_8_9"/>
    <property type="match status" value="1"/>
</dbReference>
<keyword evidence="5" id="KW-0067">ATP-binding</keyword>
<feature type="compositionally biased region" description="Low complexity" evidence="12">
    <location>
        <begin position="140"/>
        <end position="155"/>
    </location>
</feature>
<keyword evidence="17" id="KW-1185">Reference proteome</keyword>
<dbReference type="InterPro" id="IPR000953">
    <property type="entry name" value="Chromo/chromo_shadow_dom"/>
</dbReference>
<feature type="compositionally biased region" description="Basic and acidic residues" evidence="12">
    <location>
        <begin position="3086"/>
        <end position="3126"/>
    </location>
</feature>
<feature type="compositionally biased region" description="Basic and acidic residues" evidence="12">
    <location>
        <begin position="2420"/>
        <end position="2456"/>
    </location>
</feature>
<keyword evidence="6" id="KW-0156">Chromatin regulator</keyword>
<dbReference type="Pfam" id="PF00271">
    <property type="entry name" value="Helicase_C"/>
    <property type="match status" value="1"/>
</dbReference>
<dbReference type="Pfam" id="PF00385">
    <property type="entry name" value="Chromo"/>
    <property type="match status" value="2"/>
</dbReference>
<feature type="compositionally biased region" description="Low complexity" evidence="12">
    <location>
        <begin position="590"/>
        <end position="603"/>
    </location>
</feature>
<feature type="compositionally biased region" description="Low complexity" evidence="12">
    <location>
        <begin position="887"/>
        <end position="897"/>
    </location>
</feature>
<gene>
    <name evidence="16" type="ORF">SNE40_017455</name>
</gene>
<dbReference type="FunFam" id="3.40.50.300:FF:000015">
    <property type="entry name" value="chromodomain-helicase-DNA-binding protein 9 isoform X1"/>
    <property type="match status" value="1"/>
</dbReference>
<dbReference type="SMART" id="SM00487">
    <property type="entry name" value="DEXDc"/>
    <property type="match status" value="1"/>
</dbReference>
<evidence type="ECO:0000313" key="16">
    <source>
        <dbReference type="EMBL" id="KAK6174120.1"/>
    </source>
</evidence>
<evidence type="ECO:0000256" key="2">
    <source>
        <dbReference type="ARBA" id="ARBA00022737"/>
    </source>
</evidence>
<feature type="compositionally biased region" description="Polar residues" evidence="12">
    <location>
        <begin position="702"/>
        <end position="733"/>
    </location>
</feature>
<protein>
    <recommendedName>
        <fullName evidence="18">Chromodomain-helicase-DNA-binding protein 8</fullName>
    </recommendedName>
</protein>
<feature type="region of interest" description="Disordered" evidence="12">
    <location>
        <begin position="1031"/>
        <end position="1051"/>
    </location>
</feature>
<dbReference type="PROSITE" id="PS51192">
    <property type="entry name" value="HELICASE_ATP_BIND_1"/>
    <property type="match status" value="1"/>
</dbReference>
<feature type="region of interest" description="Disordered" evidence="12">
    <location>
        <begin position="3178"/>
        <end position="3426"/>
    </location>
</feature>
<feature type="compositionally biased region" description="Acidic residues" evidence="12">
    <location>
        <begin position="2082"/>
        <end position="2100"/>
    </location>
</feature>
<feature type="region of interest" description="Disordered" evidence="12">
    <location>
        <begin position="342"/>
        <end position="370"/>
    </location>
</feature>
<evidence type="ECO:0000256" key="9">
    <source>
        <dbReference type="ARBA" id="ARBA00023163"/>
    </source>
</evidence>
<feature type="region of interest" description="Disordered" evidence="12">
    <location>
        <begin position="796"/>
        <end position="986"/>
    </location>
</feature>
<accession>A0AAN8PQ15</accession>
<dbReference type="SUPFAM" id="SSF160481">
    <property type="entry name" value="BRK domain-like"/>
    <property type="match status" value="2"/>
</dbReference>
<feature type="compositionally biased region" description="Basic and acidic residues" evidence="12">
    <location>
        <begin position="900"/>
        <end position="920"/>
    </location>
</feature>
<dbReference type="InterPro" id="IPR038718">
    <property type="entry name" value="SNF2-like_sf"/>
</dbReference>
<dbReference type="CDD" id="cd18793">
    <property type="entry name" value="SF2_C_SNF"/>
    <property type="match status" value="1"/>
</dbReference>
<dbReference type="SMART" id="SM00490">
    <property type="entry name" value="HELICc"/>
    <property type="match status" value="1"/>
</dbReference>
<dbReference type="InterPro" id="IPR037259">
    <property type="entry name" value="BRK_sf"/>
</dbReference>
<feature type="compositionally biased region" description="Polar residues" evidence="12">
    <location>
        <begin position="3330"/>
        <end position="3350"/>
    </location>
</feature>
<evidence type="ECO:0000256" key="1">
    <source>
        <dbReference type="ARBA" id="ARBA00004123"/>
    </source>
</evidence>
<evidence type="ECO:0000256" key="11">
    <source>
        <dbReference type="SAM" id="Coils"/>
    </source>
</evidence>
<proteinExistence type="predicted"/>
<dbReference type="Gene3D" id="3.40.5.120">
    <property type="match status" value="2"/>
</dbReference>
<dbReference type="InterPro" id="IPR006576">
    <property type="entry name" value="BRK_domain"/>
</dbReference>
<dbReference type="PROSITE" id="PS50013">
    <property type="entry name" value="CHROMO_2"/>
    <property type="match status" value="2"/>
</dbReference>
<feature type="region of interest" description="Disordered" evidence="12">
    <location>
        <begin position="2524"/>
        <end position="2559"/>
    </location>
</feature>
<evidence type="ECO:0000313" key="17">
    <source>
        <dbReference type="Proteomes" id="UP001347796"/>
    </source>
</evidence>
<dbReference type="Gene3D" id="1.10.10.60">
    <property type="entry name" value="Homeodomain-like"/>
    <property type="match status" value="2"/>
</dbReference>
<evidence type="ECO:0008006" key="18">
    <source>
        <dbReference type="Google" id="ProtNLM"/>
    </source>
</evidence>
<dbReference type="GO" id="GO:0006325">
    <property type="term" value="P:chromatin organization"/>
    <property type="evidence" value="ECO:0007669"/>
    <property type="project" value="UniProtKB-KW"/>
</dbReference>
<keyword evidence="3" id="KW-0547">Nucleotide-binding</keyword>
<keyword evidence="2" id="KW-0677">Repeat</keyword>